<dbReference type="PANTHER" id="PTHR23318:SF0">
    <property type="entry name" value="SERINE_THREONINE-PROTEIN PHOSPHATASE 4 REGULATORY SUBUNIT 3"/>
    <property type="match status" value="1"/>
</dbReference>
<dbReference type="Gene3D" id="2.30.29.30">
    <property type="entry name" value="Pleckstrin-homology domain (PH domain)/Phosphotyrosine-binding domain (PTB)"/>
    <property type="match status" value="1"/>
</dbReference>
<dbReference type="AlphaFoldDB" id="H1VQF8"/>
<evidence type="ECO:0000259" key="1">
    <source>
        <dbReference type="Pfam" id="PF22972"/>
    </source>
</evidence>
<reference evidence="3" key="1">
    <citation type="journal article" date="2012" name="Nat. Genet.">
        <title>Lifestyle transitions in plant pathogenic Colletotrichum fungi deciphered by genome and transcriptome analyses.</title>
        <authorList>
            <person name="O'Connell R.J."/>
            <person name="Thon M.R."/>
            <person name="Hacquard S."/>
            <person name="Amyotte S.G."/>
            <person name="Kleemann J."/>
            <person name="Torres M.F."/>
            <person name="Damm U."/>
            <person name="Buiate E.A."/>
            <person name="Epstein L."/>
            <person name="Alkan N."/>
            <person name="Altmueller J."/>
            <person name="Alvarado-Balderrama L."/>
            <person name="Bauser C.A."/>
            <person name="Becker C."/>
            <person name="Birren B.W."/>
            <person name="Chen Z."/>
            <person name="Choi J."/>
            <person name="Crouch J.A."/>
            <person name="Duvick J.P."/>
            <person name="Farman M.A."/>
            <person name="Gan P."/>
            <person name="Heiman D."/>
            <person name="Henrissat B."/>
            <person name="Howard R.J."/>
            <person name="Kabbage M."/>
            <person name="Koch C."/>
            <person name="Kracher B."/>
            <person name="Kubo Y."/>
            <person name="Law A.D."/>
            <person name="Lebrun M.-H."/>
            <person name="Lee Y.-H."/>
            <person name="Miyara I."/>
            <person name="Moore N."/>
            <person name="Neumann U."/>
            <person name="Nordstroem K."/>
            <person name="Panaccione D.G."/>
            <person name="Panstruga R."/>
            <person name="Place M."/>
            <person name="Proctor R.H."/>
            <person name="Prusky D."/>
            <person name="Rech G."/>
            <person name="Reinhardt R."/>
            <person name="Rollins J.A."/>
            <person name="Rounsley S."/>
            <person name="Schardl C.L."/>
            <person name="Schwartz D.C."/>
            <person name="Shenoy N."/>
            <person name="Shirasu K."/>
            <person name="Sikhakolli U.R."/>
            <person name="Stueber K."/>
            <person name="Sukno S.A."/>
            <person name="Sweigard J.A."/>
            <person name="Takano Y."/>
            <person name="Takahara H."/>
            <person name="Trail F."/>
            <person name="van der Does H.C."/>
            <person name="Voll L.M."/>
            <person name="Will I."/>
            <person name="Young S."/>
            <person name="Zeng Q."/>
            <person name="Zhang J."/>
            <person name="Zhou S."/>
            <person name="Dickman M.B."/>
            <person name="Schulze-Lefert P."/>
            <person name="Ver Loren van Themaat E."/>
            <person name="Ma L.-J."/>
            <person name="Vaillancourt L.J."/>
        </authorList>
    </citation>
    <scope>NUCLEOTIDE SEQUENCE [LARGE SCALE GENOMIC DNA]</scope>
    <source>
        <strain evidence="3">IMI 349063</strain>
    </source>
</reference>
<evidence type="ECO:0000313" key="3">
    <source>
        <dbReference type="Proteomes" id="UP000007174"/>
    </source>
</evidence>
<proteinExistence type="predicted"/>
<dbReference type="GO" id="GO:0030289">
    <property type="term" value="C:protein phosphatase 4 complex"/>
    <property type="evidence" value="ECO:0007669"/>
    <property type="project" value="TreeGrafter"/>
</dbReference>
<dbReference type="GO" id="GO:0006974">
    <property type="term" value="P:DNA damage response"/>
    <property type="evidence" value="ECO:0007669"/>
    <property type="project" value="TreeGrafter"/>
</dbReference>
<dbReference type="InterPro" id="IPR055236">
    <property type="entry name" value="EVH1_PP4R3"/>
</dbReference>
<organism evidence="2 3">
    <name type="scientific">Colletotrichum higginsianum (strain IMI 349063)</name>
    <name type="common">Crucifer anthracnose fungus</name>
    <dbReference type="NCBI Taxonomy" id="759273"/>
    <lineage>
        <taxon>Eukaryota</taxon>
        <taxon>Fungi</taxon>
        <taxon>Dikarya</taxon>
        <taxon>Ascomycota</taxon>
        <taxon>Pezizomycotina</taxon>
        <taxon>Sordariomycetes</taxon>
        <taxon>Hypocreomycetidae</taxon>
        <taxon>Glomerellales</taxon>
        <taxon>Glomerellaceae</taxon>
        <taxon>Colletotrichum</taxon>
        <taxon>Colletotrichum destructivum species complex</taxon>
    </lineage>
</organism>
<gene>
    <name evidence="2" type="ORF">CH063_12456</name>
</gene>
<feature type="domain" description="PP4R3 EVH1-like" evidence="1">
    <location>
        <begin position="13"/>
        <end position="90"/>
    </location>
</feature>
<dbReference type="eggNOG" id="KOG2175">
    <property type="taxonomic scope" value="Eukaryota"/>
</dbReference>
<dbReference type="HOGENOM" id="CLU_2009336_0_0_1"/>
<dbReference type="Proteomes" id="UP000007174">
    <property type="component" value="Unassembled WGS sequence"/>
</dbReference>
<feature type="non-terminal residue" evidence="2">
    <location>
        <position position="124"/>
    </location>
</feature>
<dbReference type="GO" id="GO:0005654">
    <property type="term" value="C:nucleoplasm"/>
    <property type="evidence" value="ECO:0007669"/>
    <property type="project" value="TreeGrafter"/>
</dbReference>
<dbReference type="GO" id="GO:0072542">
    <property type="term" value="F:protein phosphatase activator activity"/>
    <property type="evidence" value="ECO:0007669"/>
    <property type="project" value="TreeGrafter"/>
</dbReference>
<dbReference type="VEuPathDB" id="FungiDB:CH63R_04651"/>
<dbReference type="InterPro" id="IPR011993">
    <property type="entry name" value="PH-like_dom_sf"/>
</dbReference>
<dbReference type="STRING" id="759273.H1VQF8"/>
<protein>
    <recommendedName>
        <fullName evidence="1">PP4R3 EVH1-like domain-containing protein</fullName>
    </recommendedName>
</protein>
<evidence type="ECO:0000313" key="2">
    <source>
        <dbReference type="EMBL" id="CCF42464.1"/>
    </source>
</evidence>
<dbReference type="Pfam" id="PF22972">
    <property type="entry name" value="EVH1_PP4R3"/>
    <property type="match status" value="2"/>
</dbReference>
<accession>H1VQF8</accession>
<sequence length="124" mass="13971">MMAQPVPHHATDKKRVKVYELRNNDWFDRGTGFCTAAFMQTEEGQPRDPRVIVESEDHPDRLLLETKICKEDGFQKQQGKLRVATASGADRLTYGTETLIVWTEPSNGIDMALSFQEADGCALI</sequence>
<dbReference type="InterPro" id="IPR051137">
    <property type="entry name" value="PP4R3-like"/>
</dbReference>
<feature type="domain" description="PP4R3 EVH1-like" evidence="1">
    <location>
        <begin position="95"/>
        <end position="124"/>
    </location>
</feature>
<dbReference type="PANTHER" id="PTHR23318">
    <property type="entry name" value="ATP SYNTHASE GAMMA-RELATED"/>
    <property type="match status" value="1"/>
</dbReference>
<name>H1VQF8_COLHI</name>
<dbReference type="EMBL" id="CACQ02005406">
    <property type="protein sequence ID" value="CCF42464.1"/>
    <property type="molecule type" value="Genomic_DNA"/>
</dbReference>